<accession>A0AAV3XP29</accession>
<reference evidence="1" key="1">
    <citation type="submission" date="2019-10" db="EMBL/GenBank/DDBJ databases">
        <title>Draft genome sequece of Microseira wollei NIES-4236.</title>
        <authorList>
            <person name="Yamaguchi H."/>
            <person name="Suzuki S."/>
            <person name="Kawachi M."/>
        </authorList>
    </citation>
    <scope>NUCLEOTIDE SEQUENCE</scope>
    <source>
        <strain evidence="1">NIES-4236</strain>
    </source>
</reference>
<proteinExistence type="predicted"/>
<dbReference type="AlphaFoldDB" id="A0AAV3XP29"/>
<evidence type="ECO:0000313" key="1">
    <source>
        <dbReference type="EMBL" id="GET44687.1"/>
    </source>
</evidence>
<gene>
    <name evidence="1" type="ORF">MiSe_95200</name>
</gene>
<dbReference type="EMBL" id="BLAY01000579">
    <property type="protein sequence ID" value="GET44687.1"/>
    <property type="molecule type" value="Genomic_DNA"/>
</dbReference>
<comment type="caution">
    <text evidence="1">The sequence shown here is derived from an EMBL/GenBank/DDBJ whole genome shotgun (WGS) entry which is preliminary data.</text>
</comment>
<evidence type="ECO:0000313" key="2">
    <source>
        <dbReference type="Proteomes" id="UP001050975"/>
    </source>
</evidence>
<name>A0AAV3XP29_9CYAN</name>
<keyword evidence="2" id="KW-1185">Reference proteome</keyword>
<organism evidence="1 2">
    <name type="scientific">Microseira wollei NIES-4236</name>
    <dbReference type="NCBI Taxonomy" id="2530354"/>
    <lineage>
        <taxon>Bacteria</taxon>
        <taxon>Bacillati</taxon>
        <taxon>Cyanobacteriota</taxon>
        <taxon>Cyanophyceae</taxon>
        <taxon>Oscillatoriophycideae</taxon>
        <taxon>Aerosakkonematales</taxon>
        <taxon>Aerosakkonemataceae</taxon>
        <taxon>Microseira</taxon>
    </lineage>
</organism>
<sequence>MRYFKYALSFAAGDKGASPENTASLPDTASCLYPTDINL</sequence>
<protein>
    <submittedName>
        <fullName evidence="1">Uncharacterized protein</fullName>
    </submittedName>
</protein>
<dbReference type="Proteomes" id="UP001050975">
    <property type="component" value="Unassembled WGS sequence"/>
</dbReference>